<evidence type="ECO:0000256" key="3">
    <source>
        <dbReference type="ARBA" id="ARBA00022989"/>
    </source>
</evidence>
<feature type="domain" description="Fatty acid hydroxylase" evidence="6">
    <location>
        <begin position="138"/>
        <end position="286"/>
    </location>
</feature>
<dbReference type="Pfam" id="PF04116">
    <property type="entry name" value="FA_hydroxylase"/>
    <property type="match status" value="1"/>
</dbReference>
<organism evidence="7 8">
    <name type="scientific">Caulobacter ginsengisoli</name>
    <dbReference type="NCBI Taxonomy" id="400775"/>
    <lineage>
        <taxon>Bacteria</taxon>
        <taxon>Pseudomonadati</taxon>
        <taxon>Pseudomonadota</taxon>
        <taxon>Alphaproteobacteria</taxon>
        <taxon>Caulobacterales</taxon>
        <taxon>Caulobacteraceae</taxon>
        <taxon>Caulobacter</taxon>
    </lineage>
</organism>
<evidence type="ECO:0000259" key="6">
    <source>
        <dbReference type="Pfam" id="PF04116"/>
    </source>
</evidence>
<feature type="transmembrane region" description="Helical" evidence="5">
    <location>
        <begin position="215"/>
        <end position="235"/>
    </location>
</feature>
<keyword evidence="4 5" id="KW-0472">Membrane</keyword>
<evidence type="ECO:0000256" key="1">
    <source>
        <dbReference type="ARBA" id="ARBA00004370"/>
    </source>
</evidence>
<keyword evidence="3 5" id="KW-1133">Transmembrane helix</keyword>
<evidence type="ECO:0000313" key="7">
    <source>
        <dbReference type="EMBL" id="MDQ0463325.1"/>
    </source>
</evidence>
<comment type="subcellular location">
    <subcellularLocation>
        <location evidence="1">Membrane</location>
    </subcellularLocation>
</comment>
<evidence type="ECO:0000256" key="2">
    <source>
        <dbReference type="ARBA" id="ARBA00022692"/>
    </source>
</evidence>
<gene>
    <name evidence="7" type="ORF">QO010_001073</name>
</gene>
<feature type="transmembrane region" description="Helical" evidence="5">
    <location>
        <begin position="84"/>
        <end position="111"/>
    </location>
</feature>
<proteinExistence type="predicted"/>
<feature type="transmembrane region" description="Helical" evidence="5">
    <location>
        <begin position="131"/>
        <end position="150"/>
    </location>
</feature>
<evidence type="ECO:0000256" key="5">
    <source>
        <dbReference type="SAM" id="Phobius"/>
    </source>
</evidence>
<sequence length="336" mass="36188">MAIEGAGLEVVSQAAGWLLRGLAGLFLSPGSNASLWSLATAGCVAALILLARRPPGKKPVRLKVLLRTLFPRWILRHRSSRADLALLAFNGLIYGAIFGGATLSAAAVATVAGAGLTSLLGAHAPALPPPVGVGLLTLAVFLAAELAYWVDHWLKHRIPALWAFHKVHHTAEVLTPATAFRVHPVDTLVFANITALFIGLTEGLGRWLLGQPIDPLAVAGHNLIIVAFVFAVGHLQHSHLWIAFPGWWGRLFLSPAAHQLHHSADPRHFGSNFGSFLAVWDWMFGTLRAPTAQRERLTFGVEPRRPEQHGLTGVMLTPFVEAARLDAIPQGEPRLT</sequence>
<dbReference type="RefSeq" id="WP_307346987.1">
    <property type="nucleotide sequence ID" value="NZ_JAUSVS010000001.1"/>
</dbReference>
<dbReference type="InterPro" id="IPR050307">
    <property type="entry name" value="Sterol_Desaturase_Related"/>
</dbReference>
<dbReference type="PANTHER" id="PTHR11863">
    <property type="entry name" value="STEROL DESATURASE"/>
    <property type="match status" value="1"/>
</dbReference>
<dbReference type="Proteomes" id="UP001228905">
    <property type="component" value="Unassembled WGS sequence"/>
</dbReference>
<reference evidence="7 8" key="1">
    <citation type="submission" date="2023-07" db="EMBL/GenBank/DDBJ databases">
        <title>Genomic Encyclopedia of Type Strains, Phase IV (KMG-IV): sequencing the most valuable type-strain genomes for metagenomic binning, comparative biology and taxonomic classification.</title>
        <authorList>
            <person name="Goeker M."/>
        </authorList>
    </citation>
    <scope>NUCLEOTIDE SEQUENCE [LARGE SCALE GENOMIC DNA]</scope>
    <source>
        <strain evidence="7 8">DSM 18695</strain>
    </source>
</reference>
<dbReference type="EMBL" id="JAUSVS010000001">
    <property type="protein sequence ID" value="MDQ0463325.1"/>
    <property type="molecule type" value="Genomic_DNA"/>
</dbReference>
<feature type="transmembrane region" description="Helical" evidence="5">
    <location>
        <begin position="188"/>
        <end position="209"/>
    </location>
</feature>
<keyword evidence="8" id="KW-1185">Reference proteome</keyword>
<name>A0ABU0IMV9_9CAUL</name>
<feature type="transmembrane region" description="Helical" evidence="5">
    <location>
        <begin position="33"/>
        <end position="51"/>
    </location>
</feature>
<comment type="caution">
    <text evidence="7">The sequence shown here is derived from an EMBL/GenBank/DDBJ whole genome shotgun (WGS) entry which is preliminary data.</text>
</comment>
<protein>
    <submittedName>
        <fullName evidence="7">Sterol desaturase/sphingolipid hydroxylase (Fatty acid hydroxylase superfamily)</fullName>
    </submittedName>
</protein>
<keyword evidence="2 5" id="KW-0812">Transmembrane</keyword>
<accession>A0ABU0IMV9</accession>
<evidence type="ECO:0000313" key="8">
    <source>
        <dbReference type="Proteomes" id="UP001228905"/>
    </source>
</evidence>
<evidence type="ECO:0000256" key="4">
    <source>
        <dbReference type="ARBA" id="ARBA00023136"/>
    </source>
</evidence>
<dbReference type="InterPro" id="IPR006694">
    <property type="entry name" value="Fatty_acid_hydroxylase"/>
</dbReference>